<sequence>MRKRLFSRMNWQWKRKSARLEHWKAQKSEFDTLITQNQFDYVQLWIDPYYSISSRDLPR</sequence>
<dbReference type="PATRIC" id="fig|1126833.4.peg.566"/>
<proteinExistence type="predicted"/>
<gene>
    <name evidence="1" type="ORF">VN24_02550</name>
</gene>
<dbReference type="HOGENOM" id="CLU_2956178_0_0_9"/>
<name>A0A0D5NEB9_9BACL</name>
<keyword evidence="2" id="KW-1185">Reference proteome</keyword>
<evidence type="ECO:0000313" key="2">
    <source>
        <dbReference type="Proteomes" id="UP000032633"/>
    </source>
</evidence>
<reference evidence="1 2" key="1">
    <citation type="journal article" date="2015" name="J. Biotechnol.">
        <title>Complete genome sequence of Paenibacillus beijingensis 7188(T) (=DSM 24997(T)), a novel rhizobacterium from jujube garden soil.</title>
        <authorList>
            <person name="Kwak Y."/>
            <person name="Shin J.H."/>
        </authorList>
    </citation>
    <scope>NUCLEOTIDE SEQUENCE [LARGE SCALE GENOMIC DNA]</scope>
    <source>
        <strain evidence="1 2">DSM 24997</strain>
    </source>
</reference>
<dbReference type="Proteomes" id="UP000032633">
    <property type="component" value="Chromosome"/>
</dbReference>
<accession>A0A0D5NEB9</accession>
<reference evidence="2" key="2">
    <citation type="submission" date="2015-03" db="EMBL/GenBank/DDBJ databases">
        <title>Genome sequence of Paenibacillus beijingensis strain DSM 24997T.</title>
        <authorList>
            <person name="Kwak Y."/>
            <person name="Shin J.-H."/>
        </authorList>
    </citation>
    <scope>NUCLEOTIDE SEQUENCE [LARGE SCALE GENOMIC DNA]</scope>
    <source>
        <strain evidence="2">DSM 24997</strain>
    </source>
</reference>
<organism evidence="1 2">
    <name type="scientific">Paenibacillus beijingensis</name>
    <dbReference type="NCBI Taxonomy" id="1126833"/>
    <lineage>
        <taxon>Bacteria</taxon>
        <taxon>Bacillati</taxon>
        <taxon>Bacillota</taxon>
        <taxon>Bacilli</taxon>
        <taxon>Bacillales</taxon>
        <taxon>Paenibacillaceae</taxon>
        <taxon>Paenibacillus</taxon>
    </lineage>
</organism>
<evidence type="ECO:0000313" key="1">
    <source>
        <dbReference type="EMBL" id="AJY73714.1"/>
    </source>
</evidence>
<dbReference type="KEGG" id="pbj:VN24_02550"/>
<dbReference type="EMBL" id="CP011058">
    <property type="protein sequence ID" value="AJY73714.1"/>
    <property type="molecule type" value="Genomic_DNA"/>
</dbReference>
<dbReference type="AlphaFoldDB" id="A0A0D5NEB9"/>
<protein>
    <submittedName>
        <fullName evidence="1">Uncharacterized protein</fullName>
    </submittedName>
</protein>
<dbReference type="RefSeq" id="WP_045669149.1">
    <property type="nucleotide sequence ID" value="NZ_CP011058.1"/>
</dbReference>